<sequence>EEEKFRYKLMLKLLFSMMFGWTSQRFQSLYEAGKIDNSLTLEVEVEELFHFVILTMDTKEPVSLSHQFRSAIKQFDKDPDVNQEHLDTIKSEMFGDFLQGLNSLEYSATQFDYFSDGSTSYDLPKILQSISLQDIIKLGHKFIDQAEMVDYMIFQK</sequence>
<gene>
    <name evidence="1" type="ORF">HXO88_09925</name>
</gene>
<accession>A0A930RDK3</accession>
<dbReference type="GO" id="GO:0046872">
    <property type="term" value="F:metal ion binding"/>
    <property type="evidence" value="ECO:0007669"/>
    <property type="project" value="InterPro"/>
</dbReference>
<proteinExistence type="predicted"/>
<evidence type="ECO:0000313" key="1">
    <source>
        <dbReference type="EMBL" id="MBF1714016.1"/>
    </source>
</evidence>
<feature type="non-terminal residue" evidence="1">
    <location>
        <position position="1"/>
    </location>
</feature>
<dbReference type="Proteomes" id="UP000721045">
    <property type="component" value="Unassembled WGS sequence"/>
</dbReference>
<reference evidence="1" key="1">
    <citation type="submission" date="2020-04" db="EMBL/GenBank/DDBJ databases">
        <title>Deep metagenomics examines the oral microbiome during advanced dental caries in children, revealing novel taxa and co-occurrences with host molecules.</title>
        <authorList>
            <person name="Baker J.L."/>
            <person name="Morton J.T."/>
            <person name="Dinis M."/>
            <person name="Alvarez R."/>
            <person name="Tran N.C."/>
            <person name="Knight R."/>
            <person name="Edlund A."/>
        </authorList>
    </citation>
    <scope>NUCLEOTIDE SEQUENCE</scope>
    <source>
        <strain evidence="1">JCVI_23_bin.22</strain>
    </source>
</reference>
<dbReference type="AlphaFoldDB" id="A0A930RDK3"/>
<comment type="caution">
    <text evidence="1">The sequence shown here is derived from an EMBL/GenBank/DDBJ whole genome shotgun (WGS) entry which is preliminary data.</text>
</comment>
<dbReference type="SUPFAM" id="SSF63411">
    <property type="entry name" value="LuxS/MPP-like metallohydrolase"/>
    <property type="match status" value="1"/>
</dbReference>
<dbReference type="EMBL" id="JABZYP010000096">
    <property type="protein sequence ID" value="MBF1714016.1"/>
    <property type="molecule type" value="Genomic_DNA"/>
</dbReference>
<name>A0A930RDK3_STRIT</name>
<protein>
    <submittedName>
        <fullName evidence="1">Insulinase family protein</fullName>
    </submittedName>
</protein>
<dbReference type="Gene3D" id="3.30.830.10">
    <property type="entry name" value="Metalloenzyme, LuxS/M16 peptidase-like"/>
    <property type="match status" value="1"/>
</dbReference>
<organism evidence="1 2">
    <name type="scientific">Streptococcus intermedius</name>
    <dbReference type="NCBI Taxonomy" id="1338"/>
    <lineage>
        <taxon>Bacteria</taxon>
        <taxon>Bacillati</taxon>
        <taxon>Bacillota</taxon>
        <taxon>Bacilli</taxon>
        <taxon>Lactobacillales</taxon>
        <taxon>Streptococcaceae</taxon>
        <taxon>Streptococcus</taxon>
        <taxon>Streptococcus anginosus group</taxon>
    </lineage>
</organism>
<evidence type="ECO:0000313" key="2">
    <source>
        <dbReference type="Proteomes" id="UP000721045"/>
    </source>
</evidence>
<dbReference type="InterPro" id="IPR011249">
    <property type="entry name" value="Metalloenz_LuxS/M16"/>
</dbReference>